<sequence>MRAASFFSGIGGIDLGLEKSGIEIVYQCEILSFGQKVLKKHWPNIPLSQDITKLTGKDIPDAEIFAGGFPCQDLSLANQGKRKGLEGARSGLFYKYAELIGENRPRWVFIENVPGLLNSAKGADFKVVLSTLDELGYGVSWRILDAKFFGTPQRRRRTYIVASRGTIGAAEVLFEQGTNPIINKQSTRTRNFIATGNDESLPEANIFSIQHAGIGRRASAGPQGKGYRNDGETYTLDSRGSSDAICKANAPFGIRTATGLSGRLDGSRYRAIGNAVCVPVIEWIGSRIVEMDKKYYPEYYL</sequence>
<dbReference type="PANTHER" id="PTHR46098:SF1">
    <property type="entry name" value="TRNA (CYTOSINE(38)-C(5))-METHYLTRANSFERASE"/>
    <property type="match status" value="1"/>
</dbReference>
<evidence type="ECO:0000256" key="5">
    <source>
        <dbReference type="PROSITE-ProRule" id="PRU01016"/>
    </source>
</evidence>
<keyword evidence="2 5" id="KW-0808">Transferase</keyword>
<dbReference type="InterPro" id="IPR001525">
    <property type="entry name" value="C5_MeTfrase"/>
</dbReference>
<comment type="caution">
    <text evidence="8">The sequence shown here is derived from an EMBL/GenBank/DDBJ whole genome shotgun (WGS) entry which is preliminary data.</text>
</comment>
<dbReference type="InterPro" id="IPR029063">
    <property type="entry name" value="SAM-dependent_MTases_sf"/>
</dbReference>
<protein>
    <recommendedName>
        <fullName evidence="7">Cytosine-specific methyltransferase</fullName>
        <ecNumber evidence="7">2.1.1.37</ecNumber>
    </recommendedName>
</protein>
<keyword evidence="1 5" id="KW-0489">Methyltransferase</keyword>
<dbReference type="Pfam" id="PF00145">
    <property type="entry name" value="DNA_methylase"/>
    <property type="match status" value="1"/>
</dbReference>
<name>A0ABV1DBU1_9FIRM</name>
<dbReference type="Proteomes" id="UP001454086">
    <property type="component" value="Unassembled WGS sequence"/>
</dbReference>
<dbReference type="Gene3D" id="3.40.50.150">
    <property type="entry name" value="Vaccinia Virus protein VP39"/>
    <property type="match status" value="1"/>
</dbReference>
<evidence type="ECO:0000256" key="2">
    <source>
        <dbReference type="ARBA" id="ARBA00022679"/>
    </source>
</evidence>
<comment type="catalytic activity">
    <reaction evidence="7">
        <text>a 2'-deoxycytidine in DNA + S-adenosyl-L-methionine = a 5-methyl-2'-deoxycytidine in DNA + S-adenosyl-L-homocysteine + H(+)</text>
        <dbReference type="Rhea" id="RHEA:13681"/>
        <dbReference type="Rhea" id="RHEA-COMP:11369"/>
        <dbReference type="Rhea" id="RHEA-COMP:11370"/>
        <dbReference type="ChEBI" id="CHEBI:15378"/>
        <dbReference type="ChEBI" id="CHEBI:57856"/>
        <dbReference type="ChEBI" id="CHEBI:59789"/>
        <dbReference type="ChEBI" id="CHEBI:85452"/>
        <dbReference type="ChEBI" id="CHEBI:85454"/>
        <dbReference type="EC" id="2.1.1.37"/>
    </reaction>
</comment>
<dbReference type="EC" id="2.1.1.37" evidence="7"/>
<keyword evidence="9" id="KW-1185">Reference proteome</keyword>
<dbReference type="EMBL" id="JBBMFM010000130">
    <property type="protein sequence ID" value="MEQ2427839.1"/>
    <property type="molecule type" value="Genomic_DNA"/>
</dbReference>
<keyword evidence="3 5" id="KW-0949">S-adenosyl-L-methionine</keyword>
<dbReference type="PRINTS" id="PR00105">
    <property type="entry name" value="C5METTRFRASE"/>
</dbReference>
<evidence type="ECO:0000256" key="4">
    <source>
        <dbReference type="ARBA" id="ARBA00022747"/>
    </source>
</evidence>
<evidence type="ECO:0000313" key="9">
    <source>
        <dbReference type="Proteomes" id="UP001454086"/>
    </source>
</evidence>
<proteinExistence type="inferred from homology"/>
<dbReference type="PROSITE" id="PS51679">
    <property type="entry name" value="SAM_MT_C5"/>
    <property type="match status" value="1"/>
</dbReference>
<dbReference type="PROSITE" id="PS00095">
    <property type="entry name" value="C5_MTASE_2"/>
    <property type="match status" value="1"/>
</dbReference>
<reference evidence="8 9" key="1">
    <citation type="submission" date="2024-03" db="EMBL/GenBank/DDBJ databases">
        <title>Human intestinal bacterial collection.</title>
        <authorList>
            <person name="Pauvert C."/>
            <person name="Hitch T.C.A."/>
            <person name="Clavel T."/>
        </authorList>
    </citation>
    <scope>NUCLEOTIDE SEQUENCE [LARGE SCALE GENOMIC DNA]</scope>
    <source>
        <strain evidence="8 9">CLA-SR-H021</strain>
    </source>
</reference>
<dbReference type="SUPFAM" id="SSF53335">
    <property type="entry name" value="S-adenosyl-L-methionine-dependent methyltransferases"/>
    <property type="match status" value="1"/>
</dbReference>
<dbReference type="NCBIfam" id="TIGR00675">
    <property type="entry name" value="dcm"/>
    <property type="match status" value="1"/>
</dbReference>
<dbReference type="PANTHER" id="PTHR46098">
    <property type="entry name" value="TRNA (CYTOSINE(38)-C(5))-METHYLTRANSFERASE"/>
    <property type="match status" value="1"/>
</dbReference>
<dbReference type="InterPro" id="IPR050750">
    <property type="entry name" value="C5-MTase"/>
</dbReference>
<dbReference type="GO" id="GO:0032259">
    <property type="term" value="P:methylation"/>
    <property type="evidence" value="ECO:0007669"/>
    <property type="project" value="UniProtKB-KW"/>
</dbReference>
<organism evidence="8 9">
    <name type="scientific">Enterocloster hominis</name>
    <name type="common">ex Hitch et al. 2024</name>
    <dbReference type="NCBI Taxonomy" id="1917870"/>
    <lineage>
        <taxon>Bacteria</taxon>
        <taxon>Bacillati</taxon>
        <taxon>Bacillota</taxon>
        <taxon>Clostridia</taxon>
        <taxon>Lachnospirales</taxon>
        <taxon>Lachnospiraceae</taxon>
        <taxon>Enterocloster</taxon>
    </lineage>
</organism>
<comment type="similarity">
    <text evidence="5 6">Belongs to the class I-like SAM-binding methyltransferase superfamily. C5-methyltransferase family.</text>
</comment>
<keyword evidence="4" id="KW-0680">Restriction system</keyword>
<evidence type="ECO:0000256" key="6">
    <source>
        <dbReference type="RuleBase" id="RU000416"/>
    </source>
</evidence>
<evidence type="ECO:0000256" key="3">
    <source>
        <dbReference type="ARBA" id="ARBA00022691"/>
    </source>
</evidence>
<evidence type="ECO:0000313" key="8">
    <source>
        <dbReference type="EMBL" id="MEQ2427839.1"/>
    </source>
</evidence>
<dbReference type="PROSITE" id="PS00094">
    <property type="entry name" value="C5_MTASE_1"/>
    <property type="match status" value="1"/>
</dbReference>
<accession>A0ABV1DBU1</accession>
<gene>
    <name evidence="8" type="primary">dcm</name>
    <name evidence="8" type="ORF">WMQ36_23020</name>
</gene>
<dbReference type="GO" id="GO:0003886">
    <property type="term" value="F:DNA (cytosine-5-)-methyltransferase activity"/>
    <property type="evidence" value="ECO:0007669"/>
    <property type="project" value="UniProtKB-EC"/>
</dbReference>
<dbReference type="InterPro" id="IPR018117">
    <property type="entry name" value="C5_DNA_meth_AS"/>
</dbReference>
<feature type="active site" evidence="5">
    <location>
        <position position="71"/>
    </location>
</feature>
<evidence type="ECO:0000256" key="7">
    <source>
        <dbReference type="RuleBase" id="RU000417"/>
    </source>
</evidence>
<dbReference type="RefSeq" id="WP_008721015.1">
    <property type="nucleotide sequence ID" value="NZ_JBBMFM010000130.1"/>
</dbReference>
<evidence type="ECO:0000256" key="1">
    <source>
        <dbReference type="ARBA" id="ARBA00022603"/>
    </source>
</evidence>
<dbReference type="InterPro" id="IPR031303">
    <property type="entry name" value="C5_meth_CS"/>
</dbReference>